<feature type="chain" id="PRO_5045304222" description="Secreted protein" evidence="1">
    <location>
        <begin position="20"/>
        <end position="216"/>
    </location>
</feature>
<feature type="signal peptide" evidence="1">
    <location>
        <begin position="1"/>
        <end position="19"/>
    </location>
</feature>
<sequence>MRKLFVSTVALLFLNFLNAQDLFACKHQKDSLPSQTSSFENPYVKIGIGYWLPKGDLSNFIDNSPLFELAFVIPESKKNRSFEIGVQLGVPEQRRFFILQDNGNTFDIEATSIVNGFIKLNKYVVQKPKGRLGLGISLGIAAIFVDPVESSGAQALDYDSINSVLVAPGLTYDVTLKDNSMFQFSFDVQYTPFKMERAVTKDLSSFTLLPKLSYRF</sequence>
<protein>
    <recommendedName>
        <fullName evidence="4">Secreted protein</fullName>
    </recommendedName>
</protein>
<dbReference type="RefSeq" id="WP_015360846.1">
    <property type="nucleotide sequence ID" value="NZ_QKZR01000001.1"/>
</dbReference>
<name>A0ABX5PZ37_9FLAO</name>
<evidence type="ECO:0008006" key="4">
    <source>
        <dbReference type="Google" id="ProtNLM"/>
    </source>
</evidence>
<evidence type="ECO:0000256" key="1">
    <source>
        <dbReference type="SAM" id="SignalP"/>
    </source>
</evidence>
<comment type="caution">
    <text evidence="2">The sequence shown here is derived from an EMBL/GenBank/DDBJ whole genome shotgun (WGS) entry which is preliminary data.</text>
</comment>
<gene>
    <name evidence="2" type="ORF">LX97_00052</name>
</gene>
<accession>A0ABX5PZ37</accession>
<proteinExistence type="predicted"/>
<keyword evidence="3" id="KW-1185">Reference proteome</keyword>
<reference evidence="2 3" key="1">
    <citation type="submission" date="2018-06" db="EMBL/GenBank/DDBJ databases">
        <title>Genomic Encyclopedia of Archaeal and Bacterial Type Strains, Phase II (KMG-II): from individual species to whole genera.</title>
        <authorList>
            <person name="Goeker M."/>
        </authorList>
    </citation>
    <scope>NUCLEOTIDE SEQUENCE [LARGE SCALE GENOMIC DNA]</scope>
    <source>
        <strain evidence="2 3">DSM 17205</strain>
    </source>
</reference>
<dbReference type="Proteomes" id="UP000248584">
    <property type="component" value="Unassembled WGS sequence"/>
</dbReference>
<evidence type="ECO:0000313" key="3">
    <source>
        <dbReference type="Proteomes" id="UP000248584"/>
    </source>
</evidence>
<dbReference type="EMBL" id="QKZR01000001">
    <property type="protein sequence ID" value="PZX43053.1"/>
    <property type="molecule type" value="Genomic_DNA"/>
</dbReference>
<evidence type="ECO:0000313" key="2">
    <source>
        <dbReference type="EMBL" id="PZX43053.1"/>
    </source>
</evidence>
<organism evidence="2 3">
    <name type="scientific">Nonlabens dokdonensis</name>
    <dbReference type="NCBI Taxonomy" id="328515"/>
    <lineage>
        <taxon>Bacteria</taxon>
        <taxon>Pseudomonadati</taxon>
        <taxon>Bacteroidota</taxon>
        <taxon>Flavobacteriia</taxon>
        <taxon>Flavobacteriales</taxon>
        <taxon>Flavobacteriaceae</taxon>
        <taxon>Nonlabens</taxon>
    </lineage>
</organism>
<keyword evidence="1" id="KW-0732">Signal</keyword>